<reference evidence="1" key="1">
    <citation type="submission" date="2021-06" db="EMBL/GenBank/DDBJ databases">
        <authorList>
            <consortium name="DOE Joint Genome Institute"/>
            <person name="Mondo S.J."/>
            <person name="Amses K.R."/>
            <person name="Simmons D.R."/>
            <person name="Longcore J.E."/>
            <person name="Seto K."/>
            <person name="Alves G.H."/>
            <person name="Bonds A.E."/>
            <person name="Quandt C.A."/>
            <person name="Davis W.J."/>
            <person name="Chang Y."/>
            <person name="Letcher P.M."/>
            <person name="Powell M.J."/>
            <person name="Kuo A."/>
            <person name="Labutti K."/>
            <person name="Pangilinan J."/>
            <person name="Andreopoulos W."/>
            <person name="Tritt A."/>
            <person name="Riley R."/>
            <person name="Hundley H."/>
            <person name="Johnson J."/>
            <person name="Lipzen A."/>
            <person name="Barry K."/>
            <person name="Berbee M.L."/>
            <person name="Buchler N.E."/>
            <person name="Grigoriev I.V."/>
            <person name="Spatafora J.W."/>
            <person name="Stajich J.E."/>
            <person name="James T.Y."/>
        </authorList>
    </citation>
    <scope>NUCLEOTIDE SEQUENCE</scope>
    <source>
        <strain evidence="1">AG</strain>
    </source>
</reference>
<dbReference type="Proteomes" id="UP001206595">
    <property type="component" value="Unassembled WGS sequence"/>
</dbReference>
<dbReference type="AlphaFoldDB" id="A0AAD5HAM3"/>
<reference evidence="1" key="2">
    <citation type="journal article" date="2022" name="Proc. Natl. Acad. Sci. U.S.A.">
        <title>Diploid-dominant life cycles characterize the early evolution of Fungi.</title>
        <authorList>
            <person name="Amses K.R."/>
            <person name="Simmons D.R."/>
            <person name="Longcore J.E."/>
            <person name="Mondo S.J."/>
            <person name="Seto K."/>
            <person name="Jeronimo G.H."/>
            <person name="Bonds A.E."/>
            <person name="Quandt C.A."/>
            <person name="Davis W.J."/>
            <person name="Chang Y."/>
            <person name="Federici B.A."/>
            <person name="Kuo A."/>
            <person name="LaButti K."/>
            <person name="Pangilinan J."/>
            <person name="Andreopoulos W."/>
            <person name="Tritt A."/>
            <person name="Riley R."/>
            <person name="Hundley H."/>
            <person name="Johnson J."/>
            <person name="Lipzen A."/>
            <person name="Barry K."/>
            <person name="Lang B.F."/>
            <person name="Cuomo C.A."/>
            <person name="Buchler N.E."/>
            <person name="Grigoriev I.V."/>
            <person name="Spatafora J.W."/>
            <person name="Stajich J.E."/>
            <person name="James T.Y."/>
        </authorList>
    </citation>
    <scope>NUCLEOTIDE SEQUENCE</scope>
    <source>
        <strain evidence="1">AG</strain>
    </source>
</reference>
<dbReference type="EMBL" id="MU620967">
    <property type="protein sequence ID" value="KAI8575894.1"/>
    <property type="molecule type" value="Genomic_DNA"/>
</dbReference>
<dbReference type="GeneID" id="75917381"/>
<evidence type="ECO:0000313" key="2">
    <source>
        <dbReference type="Proteomes" id="UP001206595"/>
    </source>
</evidence>
<dbReference type="RefSeq" id="XP_051440898.1">
    <property type="nucleotide sequence ID" value="XM_051592038.1"/>
</dbReference>
<organism evidence="1 2">
    <name type="scientific">Umbelopsis ramanniana AG</name>
    <dbReference type="NCBI Taxonomy" id="1314678"/>
    <lineage>
        <taxon>Eukaryota</taxon>
        <taxon>Fungi</taxon>
        <taxon>Fungi incertae sedis</taxon>
        <taxon>Mucoromycota</taxon>
        <taxon>Mucoromycotina</taxon>
        <taxon>Umbelopsidomycetes</taxon>
        <taxon>Umbelopsidales</taxon>
        <taxon>Umbelopsidaceae</taxon>
        <taxon>Umbelopsis</taxon>
    </lineage>
</organism>
<gene>
    <name evidence="1" type="ORF">K450DRAFT_259715</name>
</gene>
<proteinExistence type="predicted"/>
<name>A0AAD5HAM3_UMBRA</name>
<sequence length="88" mass="9871">MLRIWGMVDRVFDNIPGLETVRGDAASMNTSIRKYENCIISSITRMKRKIMGRRGDLILQKGIADYGCTEANGILMAQTEAGECWEVT</sequence>
<evidence type="ECO:0000313" key="1">
    <source>
        <dbReference type="EMBL" id="KAI8575894.1"/>
    </source>
</evidence>
<protein>
    <submittedName>
        <fullName evidence="1">Uncharacterized protein</fullName>
    </submittedName>
</protein>
<keyword evidence="2" id="KW-1185">Reference proteome</keyword>
<comment type="caution">
    <text evidence="1">The sequence shown here is derived from an EMBL/GenBank/DDBJ whole genome shotgun (WGS) entry which is preliminary data.</text>
</comment>
<accession>A0AAD5HAM3</accession>